<evidence type="ECO:0000256" key="1">
    <source>
        <dbReference type="ARBA" id="ARBA00009995"/>
    </source>
</evidence>
<keyword evidence="3" id="KW-0328">Glycosyltransferase</keyword>
<dbReference type="SUPFAM" id="SSF53756">
    <property type="entry name" value="UDP-Glycosyltransferase/glycogen phosphorylase"/>
    <property type="match status" value="1"/>
</dbReference>
<dbReference type="OrthoDB" id="5835829at2759"/>
<evidence type="ECO:0000256" key="4">
    <source>
        <dbReference type="RuleBase" id="RU362057"/>
    </source>
</evidence>
<sequence length="491" mass="53855">MGGGVELVFIPGPGVGHLIATIEMAKLLLHKCPRHDLSISVLIMKVPFDSKLSLYIDTLVAEHEESSTRLKPVILSASTTADHTKTVTFFRSFVESHKQSAREVIKEIHTKASSGSDRLAGIVLDMFCVDFMDLANEFGIPAYVFFTSGAGTLGMLLYLQSLRDEDGKDVTEFKGSDPDLEIPVYSKPYPAKLIPAVVLDKTGGGADMFLDFGRKIREAKGIMVNTFSELERHAMESLSKYKGIKIPPVYPVGPILNLQSDKIAESGKEILEWLNRQPDSSVVFLCFGSGGSFPEPQVKEIASALERSGHRFMWALRKPPAKGAVYPTDFNSPGEALPEGFLERTKDIGKVIGWAPQAAVLAHPAVGGFVSHCGWNSTLESVWFGVPMATWPIYAEQQANAFQLVTDIGIGVDLKMDYIKDFDSEEFPEAVKAEVIEAGIRKLMDNPSASPARMKARELKQKSREAMEEGGSSFNFLMSFLDQIFKSSSSS</sequence>
<dbReference type="EC" id="2.4.1.-" evidence="4"/>
<dbReference type="GO" id="GO:0035251">
    <property type="term" value="F:UDP-glucosyltransferase activity"/>
    <property type="evidence" value="ECO:0007669"/>
    <property type="project" value="InterPro"/>
</dbReference>
<reference evidence="5" key="1">
    <citation type="submission" date="2022-07" db="EMBL/GenBank/DDBJ databases">
        <authorList>
            <person name="Macas J."/>
            <person name="Novak P."/>
            <person name="Neumann P."/>
        </authorList>
    </citation>
    <scope>NUCLEOTIDE SEQUENCE</scope>
</reference>
<evidence type="ECO:0000313" key="6">
    <source>
        <dbReference type="Proteomes" id="UP001152484"/>
    </source>
</evidence>
<dbReference type="PANTHER" id="PTHR48048:SF45">
    <property type="entry name" value="GLYCOSYLTRANSFERASE"/>
    <property type="match status" value="1"/>
</dbReference>
<dbReference type="InterPro" id="IPR035595">
    <property type="entry name" value="UDP_glycos_trans_CS"/>
</dbReference>
<dbReference type="PROSITE" id="PS00375">
    <property type="entry name" value="UDPGT"/>
    <property type="match status" value="1"/>
</dbReference>
<dbReference type="PANTHER" id="PTHR48048">
    <property type="entry name" value="GLYCOSYLTRANSFERASE"/>
    <property type="match status" value="1"/>
</dbReference>
<dbReference type="FunFam" id="3.40.50.2000:FF:000056">
    <property type="entry name" value="Glycosyltransferase"/>
    <property type="match status" value="1"/>
</dbReference>
<dbReference type="Gene3D" id="3.40.50.2000">
    <property type="entry name" value="Glycogen Phosphorylase B"/>
    <property type="match status" value="2"/>
</dbReference>
<comment type="similarity">
    <text evidence="1 3">Belongs to the UDP-glycosyltransferase family.</text>
</comment>
<dbReference type="AlphaFoldDB" id="A0A9P0ZG04"/>
<keyword evidence="2 3" id="KW-0808">Transferase</keyword>
<organism evidence="5 6">
    <name type="scientific">Cuscuta europaea</name>
    <name type="common">European dodder</name>
    <dbReference type="NCBI Taxonomy" id="41803"/>
    <lineage>
        <taxon>Eukaryota</taxon>
        <taxon>Viridiplantae</taxon>
        <taxon>Streptophyta</taxon>
        <taxon>Embryophyta</taxon>
        <taxon>Tracheophyta</taxon>
        <taxon>Spermatophyta</taxon>
        <taxon>Magnoliopsida</taxon>
        <taxon>eudicotyledons</taxon>
        <taxon>Gunneridae</taxon>
        <taxon>Pentapetalae</taxon>
        <taxon>asterids</taxon>
        <taxon>lamiids</taxon>
        <taxon>Solanales</taxon>
        <taxon>Convolvulaceae</taxon>
        <taxon>Cuscuteae</taxon>
        <taxon>Cuscuta</taxon>
        <taxon>Cuscuta subgen. Cuscuta</taxon>
    </lineage>
</organism>
<evidence type="ECO:0000256" key="3">
    <source>
        <dbReference type="RuleBase" id="RU003718"/>
    </source>
</evidence>
<protein>
    <recommendedName>
        <fullName evidence="4">Glycosyltransferase</fullName>
        <ecNumber evidence="4">2.4.1.-</ecNumber>
    </recommendedName>
</protein>
<dbReference type="Proteomes" id="UP001152484">
    <property type="component" value="Unassembled WGS sequence"/>
</dbReference>
<proteinExistence type="inferred from homology"/>
<evidence type="ECO:0000256" key="2">
    <source>
        <dbReference type="ARBA" id="ARBA00022679"/>
    </source>
</evidence>
<dbReference type="InterPro" id="IPR050481">
    <property type="entry name" value="UDP-glycosyltransf_plant"/>
</dbReference>
<dbReference type="CDD" id="cd03784">
    <property type="entry name" value="GT1_Gtf-like"/>
    <property type="match status" value="1"/>
</dbReference>
<keyword evidence="6" id="KW-1185">Reference proteome</keyword>
<evidence type="ECO:0000313" key="5">
    <source>
        <dbReference type="EMBL" id="CAH9101457.1"/>
    </source>
</evidence>
<dbReference type="InterPro" id="IPR002213">
    <property type="entry name" value="UDP_glucos_trans"/>
</dbReference>
<dbReference type="Pfam" id="PF00201">
    <property type="entry name" value="UDPGT"/>
    <property type="match status" value="1"/>
</dbReference>
<accession>A0A9P0ZG04</accession>
<gene>
    <name evidence="5" type="ORF">CEURO_LOCUS15391</name>
</gene>
<dbReference type="EMBL" id="CAMAPE010000038">
    <property type="protein sequence ID" value="CAH9101457.1"/>
    <property type="molecule type" value="Genomic_DNA"/>
</dbReference>
<comment type="caution">
    <text evidence="5">The sequence shown here is derived from an EMBL/GenBank/DDBJ whole genome shotgun (WGS) entry which is preliminary data.</text>
</comment>
<name>A0A9P0ZG04_CUSEU</name>